<dbReference type="EMBL" id="BMDX01000016">
    <property type="protein sequence ID" value="GGA84142.1"/>
    <property type="molecule type" value="Genomic_DNA"/>
</dbReference>
<dbReference type="AlphaFoldDB" id="A0A8J2XQB5"/>
<reference evidence="3" key="1">
    <citation type="journal article" date="2019" name="Int. J. Syst. Evol. Microbiol.">
        <title>The Global Catalogue of Microorganisms (GCM) 10K type strain sequencing project: providing services to taxonomists for standard genome sequencing and annotation.</title>
        <authorList>
            <consortium name="The Broad Institute Genomics Platform"/>
            <consortium name="The Broad Institute Genome Sequencing Center for Infectious Disease"/>
            <person name="Wu L."/>
            <person name="Ma J."/>
        </authorList>
    </citation>
    <scope>NUCLEOTIDE SEQUENCE [LARGE SCALE GENOMIC DNA]</scope>
    <source>
        <strain evidence="3">CGMCC 1.10130</strain>
    </source>
</reference>
<dbReference type="OrthoDB" id="249225at2"/>
<keyword evidence="3" id="KW-1185">Reference proteome</keyword>
<sequence length="528" mass="58316">MDRRLFYLNGANHQQALLVCQTKPVQAQYTLVVIPPLLEEMNACRRHLAEFAAQAVHRSISTIYFDLLGTGDSQQSLTDVHSLAVWQDNITAILGSIETPIILLAVRSGALLLTDEQLASQQVLFWQPELSGKRWLKSIRRAARLQGNSEPEEQQASRYLGYSVSNQLQNEIEAVELTSSVNAHHCCLYLNNLAPANLPFPILTAQGLMFWQHSEASKEAMQPWFDTSFSALNDLQASISNSTTKYSHTNLSQPAPLRSINTNSGMESCVSLQSPEGTVFAVHHQAHDDHTTVIFLPGRPQTRVGPHRLFVSLARQLSSAGISSVRFDYCGWGDSVGTAQDYQSAAHELTVVVAWLRAKPNATKIVLLGLCDGATMALLASQPCCHGQILLNPFFDSDAAWSGALIEDHYLAQATDSAAVLRHLKQPLKLPAKISGFVKHWWNSKSSSSSTPSALAINQLKSSCVPTLVCWSAEDLTAKQSQLQLQEWLNKPQQTVKLETIKQADHTFSNSSSQHQLFTRILKFLNTI</sequence>
<comment type="caution">
    <text evidence="2">The sequence shown here is derived from an EMBL/GenBank/DDBJ whole genome shotgun (WGS) entry which is preliminary data.</text>
</comment>
<feature type="domain" description="AB hydrolase-1" evidence="1">
    <location>
        <begin position="293"/>
        <end position="508"/>
    </location>
</feature>
<evidence type="ECO:0000313" key="2">
    <source>
        <dbReference type="EMBL" id="GGA84142.1"/>
    </source>
</evidence>
<accession>A0A8J2XQB5</accession>
<dbReference type="InterPro" id="IPR029058">
    <property type="entry name" value="AB_hydrolase_fold"/>
</dbReference>
<dbReference type="SUPFAM" id="SSF53474">
    <property type="entry name" value="alpha/beta-Hydrolases"/>
    <property type="match status" value="1"/>
</dbReference>
<dbReference type="InterPro" id="IPR000073">
    <property type="entry name" value="AB_hydrolase_1"/>
</dbReference>
<organism evidence="2 3">
    <name type="scientific">Neiella marina</name>
    <dbReference type="NCBI Taxonomy" id="508461"/>
    <lineage>
        <taxon>Bacteria</taxon>
        <taxon>Pseudomonadati</taxon>
        <taxon>Pseudomonadota</taxon>
        <taxon>Gammaproteobacteria</taxon>
        <taxon>Alteromonadales</taxon>
        <taxon>Echinimonadaceae</taxon>
        <taxon>Neiella</taxon>
    </lineage>
</organism>
<dbReference type="RefSeq" id="WP_087506677.1">
    <property type="nucleotide sequence ID" value="NZ_BMDX01000016.1"/>
</dbReference>
<gene>
    <name evidence="2" type="ORF">GCM10011369_27690</name>
</gene>
<evidence type="ECO:0000313" key="3">
    <source>
        <dbReference type="Proteomes" id="UP000619743"/>
    </source>
</evidence>
<dbReference type="Gene3D" id="3.40.50.1820">
    <property type="entry name" value="alpha/beta hydrolase"/>
    <property type="match status" value="1"/>
</dbReference>
<proteinExistence type="predicted"/>
<name>A0A8J2XQB5_9GAMM</name>
<dbReference type="Proteomes" id="UP000619743">
    <property type="component" value="Unassembled WGS sequence"/>
</dbReference>
<protein>
    <recommendedName>
        <fullName evidence="1">AB hydrolase-1 domain-containing protein</fullName>
    </recommendedName>
</protein>
<dbReference type="Pfam" id="PF12697">
    <property type="entry name" value="Abhydrolase_6"/>
    <property type="match status" value="1"/>
</dbReference>
<evidence type="ECO:0000259" key="1">
    <source>
        <dbReference type="Pfam" id="PF12697"/>
    </source>
</evidence>